<gene>
    <name evidence="2" type="ORF">Bca52824_015636</name>
</gene>
<keyword evidence="3" id="KW-1185">Reference proteome</keyword>
<organism evidence="2 3">
    <name type="scientific">Brassica carinata</name>
    <name type="common">Ethiopian mustard</name>
    <name type="synonym">Abyssinian cabbage</name>
    <dbReference type="NCBI Taxonomy" id="52824"/>
    <lineage>
        <taxon>Eukaryota</taxon>
        <taxon>Viridiplantae</taxon>
        <taxon>Streptophyta</taxon>
        <taxon>Embryophyta</taxon>
        <taxon>Tracheophyta</taxon>
        <taxon>Spermatophyta</taxon>
        <taxon>Magnoliopsida</taxon>
        <taxon>eudicotyledons</taxon>
        <taxon>Gunneridae</taxon>
        <taxon>Pentapetalae</taxon>
        <taxon>rosids</taxon>
        <taxon>malvids</taxon>
        <taxon>Brassicales</taxon>
        <taxon>Brassicaceae</taxon>
        <taxon>Brassiceae</taxon>
        <taxon>Brassica</taxon>
    </lineage>
</organism>
<evidence type="ECO:0000256" key="1">
    <source>
        <dbReference type="SAM" id="MobiDB-lite"/>
    </source>
</evidence>
<dbReference type="EMBL" id="JAAMPC010000003">
    <property type="protein sequence ID" value="KAG2322423.1"/>
    <property type="molecule type" value="Genomic_DNA"/>
</dbReference>
<evidence type="ECO:0000313" key="2">
    <source>
        <dbReference type="EMBL" id="KAG2322423.1"/>
    </source>
</evidence>
<dbReference type="Proteomes" id="UP000886595">
    <property type="component" value="Unassembled WGS sequence"/>
</dbReference>
<proteinExistence type="predicted"/>
<feature type="compositionally biased region" description="Basic and acidic residues" evidence="1">
    <location>
        <begin position="408"/>
        <end position="420"/>
    </location>
</feature>
<comment type="caution">
    <text evidence="2">The sequence shown here is derived from an EMBL/GenBank/DDBJ whole genome shotgun (WGS) entry which is preliminary data.</text>
</comment>
<sequence length="434" mass="46431">MPRMFRVWRGEWKKNQRDHWHFVPTPADYGFTMYVEDSSNYEIVEGAIRETYGLGEATPVVVTYGMPDWMLFPSGNTPPLTISNSEDLQTLLTERPWVAEVTLLVTLGAKSVAEYHFLRRSNFSIGSTTYVVDGSQGERAKAIYESLVFGERLPTSERVMNEIFGEQEMLIFYRVALEMGLVDMGVGSQAISGVGQGIEVIRIDDDEDMADVGSSEALTPQTTGAPVGGLNTVSGPEGQLIPINAADAPSVLWDVGLDLLNYPSFHNSGRDPGVDRRETDFWRGLMEEASKSSGNLEGGNEAEKLPGGEGVGEGEGDDGEANSCTGSPAIICSQYPDGGSSQVREIGEVNSIVSGSQETEGTPAMTEGCFGKLGVANVQGKKTVPNIYAETTTPSATFPLTQSPGSADPKEAAGKIKSETVVETSSEGSHTEGG</sequence>
<evidence type="ECO:0000313" key="3">
    <source>
        <dbReference type="Proteomes" id="UP000886595"/>
    </source>
</evidence>
<feature type="region of interest" description="Disordered" evidence="1">
    <location>
        <begin position="394"/>
        <end position="434"/>
    </location>
</feature>
<name>A0A8X7W5F2_BRACI</name>
<reference evidence="2 3" key="1">
    <citation type="submission" date="2020-02" db="EMBL/GenBank/DDBJ databases">
        <authorList>
            <person name="Ma Q."/>
            <person name="Huang Y."/>
            <person name="Song X."/>
            <person name="Pei D."/>
        </authorList>
    </citation>
    <scope>NUCLEOTIDE SEQUENCE [LARGE SCALE GENOMIC DNA]</scope>
    <source>
        <strain evidence="2">Sxm20200214</strain>
        <tissue evidence="2">Leaf</tissue>
    </source>
</reference>
<dbReference type="AlphaFoldDB" id="A0A8X7W5F2"/>
<dbReference type="OrthoDB" id="1108817at2759"/>
<feature type="region of interest" description="Disordered" evidence="1">
    <location>
        <begin position="212"/>
        <end position="233"/>
    </location>
</feature>
<feature type="compositionally biased region" description="Polar residues" evidence="1">
    <location>
        <begin position="394"/>
        <end position="405"/>
    </location>
</feature>
<protein>
    <submittedName>
        <fullName evidence="2">Uncharacterized protein</fullName>
    </submittedName>
</protein>
<feature type="region of interest" description="Disordered" evidence="1">
    <location>
        <begin position="289"/>
        <end position="328"/>
    </location>
</feature>
<accession>A0A8X7W5F2</accession>